<evidence type="ECO:0000313" key="6">
    <source>
        <dbReference type="EMBL" id="REF70488.1"/>
    </source>
</evidence>
<evidence type="ECO:0000256" key="5">
    <source>
        <dbReference type="SAM" id="Phobius"/>
    </source>
</evidence>
<organism evidence="6 7">
    <name type="scientific">Paracoccus versutus</name>
    <name type="common">Thiobacillus versutus</name>
    <dbReference type="NCBI Taxonomy" id="34007"/>
    <lineage>
        <taxon>Bacteria</taxon>
        <taxon>Pseudomonadati</taxon>
        <taxon>Pseudomonadota</taxon>
        <taxon>Alphaproteobacteria</taxon>
        <taxon>Rhodobacterales</taxon>
        <taxon>Paracoccaceae</taxon>
        <taxon>Paracoccus</taxon>
    </lineage>
</organism>
<dbReference type="InterPro" id="IPR016704">
    <property type="entry name" value="Conjugal_tfr_TrbD"/>
</dbReference>
<feature type="transmembrane region" description="Helical" evidence="5">
    <location>
        <begin position="50"/>
        <end position="71"/>
    </location>
</feature>
<evidence type="ECO:0000256" key="1">
    <source>
        <dbReference type="ARBA" id="ARBA00004370"/>
    </source>
</evidence>
<accession>A0A3D9XLG2</accession>
<keyword evidence="4 5" id="KW-0472">Membrane</keyword>
<evidence type="ECO:0000256" key="3">
    <source>
        <dbReference type="ARBA" id="ARBA00022989"/>
    </source>
</evidence>
<dbReference type="RefSeq" id="WP_116222367.1">
    <property type="nucleotide sequence ID" value="NZ_CP038197.1"/>
</dbReference>
<keyword evidence="2 5" id="KW-0812">Transmembrane</keyword>
<sequence>MAVSFEALDAVPGFSVPVHRALTEPILLGGAPRSVAILNGTLAGAVGLGLQLWLVGILIWAVGHIAAVWAARRDPLFFEVARRHLRIPGHLSV</sequence>
<gene>
    <name evidence="6" type="ORF">BDD41_3229</name>
</gene>
<evidence type="ECO:0000313" key="7">
    <source>
        <dbReference type="Proteomes" id="UP000256941"/>
    </source>
</evidence>
<dbReference type="PIRSF" id="PIRSF017854">
    <property type="entry name" value="T4SS_TrbD"/>
    <property type="match status" value="1"/>
</dbReference>
<dbReference type="EMBL" id="QTUJ01000002">
    <property type="protein sequence ID" value="REF70488.1"/>
    <property type="molecule type" value="Genomic_DNA"/>
</dbReference>
<comment type="caution">
    <text evidence="6">The sequence shown here is derived from an EMBL/GenBank/DDBJ whole genome shotgun (WGS) entry which is preliminary data.</text>
</comment>
<evidence type="ECO:0000256" key="2">
    <source>
        <dbReference type="ARBA" id="ARBA00022692"/>
    </source>
</evidence>
<dbReference type="Proteomes" id="UP000256941">
    <property type="component" value="Unassembled WGS sequence"/>
</dbReference>
<keyword evidence="3 5" id="KW-1133">Transmembrane helix</keyword>
<proteinExistence type="predicted"/>
<evidence type="ECO:0000256" key="4">
    <source>
        <dbReference type="ARBA" id="ARBA00023136"/>
    </source>
</evidence>
<dbReference type="AlphaFoldDB" id="A0A3D9XLG2"/>
<comment type="subcellular location">
    <subcellularLocation>
        <location evidence="1">Membrane</location>
    </subcellularLocation>
</comment>
<reference evidence="6 7" key="1">
    <citation type="submission" date="2018-08" db="EMBL/GenBank/DDBJ databases">
        <title>Genomic Encyclopedia of Archaeal and Bacterial Type Strains, Phase II (KMG-II): from individual species to whole genera.</title>
        <authorList>
            <person name="Goeker M."/>
        </authorList>
    </citation>
    <scope>NUCLEOTIDE SEQUENCE [LARGE SCALE GENOMIC DNA]</scope>
    <source>
        <strain evidence="6 7">DSM 17099</strain>
    </source>
</reference>
<dbReference type="Pfam" id="PF05101">
    <property type="entry name" value="VirB3"/>
    <property type="match status" value="1"/>
</dbReference>
<dbReference type="InterPro" id="IPR007792">
    <property type="entry name" value="T4SS_VirB3/TrbD/AvhB"/>
</dbReference>
<name>A0A3D9XLG2_PARVE</name>
<protein>
    <submittedName>
        <fullName evidence="6">Type IV secretion system protein VirB3</fullName>
    </submittedName>
</protein>
<dbReference type="GO" id="GO:0016020">
    <property type="term" value="C:membrane"/>
    <property type="evidence" value="ECO:0007669"/>
    <property type="project" value="UniProtKB-SubCell"/>
</dbReference>